<keyword evidence="2" id="KW-1185">Reference proteome</keyword>
<sequence length="80" mass="8718">MLGGSLVQIKCMGRPGSLSKHFRHHVQPAPATHKSGDSVHGSTYRLGNDVHELKLTFVGQNVRDLSPRESSVGFLNRPVS</sequence>
<dbReference type="AlphaFoldDB" id="A0ABD0K4P1"/>
<comment type="caution">
    <text evidence="1">The sequence shown here is derived from an EMBL/GenBank/DDBJ whole genome shotgun (WGS) entry which is preliminary data.</text>
</comment>
<protein>
    <submittedName>
        <fullName evidence="1">Uncharacterized protein</fullName>
    </submittedName>
</protein>
<reference evidence="1 2" key="1">
    <citation type="journal article" date="2023" name="Sci. Data">
        <title>Genome assembly of the Korean intertidal mud-creeper Batillaria attramentaria.</title>
        <authorList>
            <person name="Patra A.K."/>
            <person name="Ho P.T."/>
            <person name="Jun S."/>
            <person name="Lee S.J."/>
            <person name="Kim Y."/>
            <person name="Won Y.J."/>
        </authorList>
    </citation>
    <scope>NUCLEOTIDE SEQUENCE [LARGE SCALE GENOMIC DNA]</scope>
    <source>
        <strain evidence="1">Wonlab-2016</strain>
    </source>
</reference>
<organism evidence="1 2">
    <name type="scientific">Batillaria attramentaria</name>
    <dbReference type="NCBI Taxonomy" id="370345"/>
    <lineage>
        <taxon>Eukaryota</taxon>
        <taxon>Metazoa</taxon>
        <taxon>Spiralia</taxon>
        <taxon>Lophotrochozoa</taxon>
        <taxon>Mollusca</taxon>
        <taxon>Gastropoda</taxon>
        <taxon>Caenogastropoda</taxon>
        <taxon>Sorbeoconcha</taxon>
        <taxon>Cerithioidea</taxon>
        <taxon>Batillariidae</taxon>
        <taxon>Batillaria</taxon>
    </lineage>
</organism>
<dbReference type="Proteomes" id="UP001519460">
    <property type="component" value="Unassembled WGS sequence"/>
</dbReference>
<gene>
    <name evidence="1" type="ORF">BaRGS_00026916</name>
</gene>
<accession>A0ABD0K4P1</accession>
<dbReference type="EMBL" id="JACVVK020000255">
    <property type="protein sequence ID" value="KAK7481890.1"/>
    <property type="molecule type" value="Genomic_DNA"/>
</dbReference>
<evidence type="ECO:0000313" key="2">
    <source>
        <dbReference type="Proteomes" id="UP001519460"/>
    </source>
</evidence>
<proteinExistence type="predicted"/>
<evidence type="ECO:0000313" key="1">
    <source>
        <dbReference type="EMBL" id="KAK7481890.1"/>
    </source>
</evidence>
<name>A0ABD0K4P1_9CAEN</name>